<protein>
    <submittedName>
        <fullName evidence="6">DUF1232 domain-containing protein</fullName>
    </submittedName>
</protein>
<keyword evidence="4" id="KW-0472">Membrane</keyword>
<evidence type="ECO:0000256" key="3">
    <source>
        <dbReference type="ARBA" id="ARBA00022989"/>
    </source>
</evidence>
<dbReference type="Pfam" id="PF06803">
    <property type="entry name" value="DUF1232"/>
    <property type="match status" value="1"/>
</dbReference>
<comment type="subcellular location">
    <subcellularLocation>
        <location evidence="1">Endomembrane system</location>
        <topology evidence="1">Multi-pass membrane protein</topology>
    </subcellularLocation>
</comment>
<dbReference type="RefSeq" id="WP_211422695.1">
    <property type="nucleotide sequence ID" value="NZ_CP072642.1"/>
</dbReference>
<name>A0ABX8B0C0_9BACT</name>
<evidence type="ECO:0000256" key="1">
    <source>
        <dbReference type="ARBA" id="ARBA00004127"/>
    </source>
</evidence>
<proteinExistence type="predicted"/>
<reference evidence="6 7" key="1">
    <citation type="submission" date="2021-03" db="EMBL/GenBank/DDBJ databases">
        <title>Genomic and phenotypic characterization of Chloracidobacterium isolates provides evidence for multiple species.</title>
        <authorList>
            <person name="Saini M.K."/>
            <person name="Costas A.M.G."/>
            <person name="Tank M."/>
            <person name="Bryant D.A."/>
        </authorList>
    </citation>
    <scope>NUCLEOTIDE SEQUENCE [LARGE SCALE GENOMIC DNA]</scope>
    <source>
        <strain evidence="6 7">N</strain>
    </source>
</reference>
<keyword evidence="3" id="KW-1133">Transmembrane helix</keyword>
<organism evidence="6 7">
    <name type="scientific">Chloracidobacterium sp. N</name>
    <dbReference type="NCBI Taxonomy" id="2821540"/>
    <lineage>
        <taxon>Bacteria</taxon>
        <taxon>Pseudomonadati</taxon>
        <taxon>Acidobacteriota</taxon>
        <taxon>Terriglobia</taxon>
        <taxon>Terriglobales</taxon>
        <taxon>Acidobacteriaceae</taxon>
        <taxon>Chloracidobacterium</taxon>
        <taxon>Chloracidobacterium aggregatum</taxon>
    </lineage>
</organism>
<keyword evidence="2" id="KW-0812">Transmembrane</keyword>
<evidence type="ECO:0000313" key="6">
    <source>
        <dbReference type="EMBL" id="QUV94399.1"/>
    </source>
</evidence>
<gene>
    <name evidence="6" type="ORF">J8C05_02835</name>
</gene>
<evidence type="ECO:0000313" key="7">
    <source>
        <dbReference type="Proteomes" id="UP000677668"/>
    </source>
</evidence>
<dbReference type="Proteomes" id="UP000677668">
    <property type="component" value="Chromosome 1"/>
</dbReference>
<dbReference type="EMBL" id="CP072642">
    <property type="protein sequence ID" value="QUV94399.1"/>
    <property type="molecule type" value="Genomic_DNA"/>
</dbReference>
<feature type="domain" description="DUF1232" evidence="5">
    <location>
        <begin position="69"/>
        <end position="103"/>
    </location>
</feature>
<dbReference type="InterPro" id="IPR010652">
    <property type="entry name" value="DUF1232"/>
</dbReference>
<evidence type="ECO:0000256" key="2">
    <source>
        <dbReference type="ARBA" id="ARBA00022692"/>
    </source>
</evidence>
<evidence type="ECO:0000256" key="4">
    <source>
        <dbReference type="ARBA" id="ARBA00023136"/>
    </source>
</evidence>
<sequence length="161" mass="18129">MTDRVLHPPVSLEATNGRHQGELHQAERLSAKSSGPLRRLAREALRFLPNLLKLAYRLARDSRVPQADKIILAATIAYVLTPLDVFPDFIPFFGQIDDSYLLAVALLRLLSRTPGEVLAEHWEGPGDIRPLLNRIIVLTTFFLPKRVRRVVVAQVEPLTQP</sequence>
<evidence type="ECO:0000259" key="5">
    <source>
        <dbReference type="Pfam" id="PF06803"/>
    </source>
</evidence>
<keyword evidence="7" id="KW-1185">Reference proteome</keyword>
<accession>A0ABX8B0C0</accession>